<dbReference type="RefSeq" id="WP_219966150.1">
    <property type="nucleotide sequence ID" value="NZ_JAGFNZ010000005.1"/>
</dbReference>
<gene>
    <name evidence="2" type="ORF">J5W02_13170</name>
</gene>
<keyword evidence="3" id="KW-1185">Reference proteome</keyword>
<feature type="transmembrane region" description="Helical" evidence="1">
    <location>
        <begin position="82"/>
        <end position="103"/>
    </location>
</feature>
<evidence type="ECO:0000256" key="1">
    <source>
        <dbReference type="SAM" id="Phobius"/>
    </source>
</evidence>
<evidence type="ECO:0000313" key="3">
    <source>
        <dbReference type="Proteomes" id="UP000719942"/>
    </source>
</evidence>
<feature type="transmembrane region" description="Helical" evidence="1">
    <location>
        <begin position="21"/>
        <end position="48"/>
    </location>
</feature>
<dbReference type="Pfam" id="PF12670">
    <property type="entry name" value="DUF3792"/>
    <property type="match status" value="1"/>
</dbReference>
<sequence>MKSKKHLKHLNENPVFGALRSIILGTVVGAVLCAALLGAFALAFVSAGHIPQNLISPMMLGLSVLSSFAAGFVTAKISHKRGLAYGALSGLLLFALFLVSGLIASHEPVSLTAGIRMLVMVISGAIGGLLAVSKNSKVK</sequence>
<keyword evidence="1" id="KW-1133">Transmembrane helix</keyword>
<keyword evidence="1" id="KW-0472">Membrane</keyword>
<dbReference type="NCBIfam" id="TIGR04086">
    <property type="entry name" value="TIGR04086_membr"/>
    <property type="match status" value="1"/>
</dbReference>
<feature type="transmembrane region" description="Helical" evidence="1">
    <location>
        <begin position="109"/>
        <end position="132"/>
    </location>
</feature>
<dbReference type="InterPro" id="IPR023804">
    <property type="entry name" value="DUF3792_TM"/>
</dbReference>
<name>A0ABS7DR41_9FIRM</name>
<keyword evidence="1" id="KW-0812">Transmembrane</keyword>
<proteinExistence type="predicted"/>
<reference evidence="2 3" key="1">
    <citation type="submission" date="2021-03" db="EMBL/GenBank/DDBJ databases">
        <title>Caproiciproducens sp. nov. isolated from feces of cow.</title>
        <authorList>
            <person name="Choi J.-Y."/>
        </authorList>
    </citation>
    <scope>NUCLEOTIDE SEQUENCE [LARGE SCALE GENOMIC DNA]</scope>
    <source>
        <strain evidence="2 3">AGMB10547</strain>
    </source>
</reference>
<dbReference type="EMBL" id="JAGFNZ010000005">
    <property type="protein sequence ID" value="MBW7573762.1"/>
    <property type="molecule type" value="Genomic_DNA"/>
</dbReference>
<protein>
    <submittedName>
        <fullName evidence="2">TIGR04086 family membrane protein</fullName>
    </submittedName>
</protein>
<organism evidence="2 3">
    <name type="scientific">Caproiciproducens faecalis</name>
    <dbReference type="NCBI Taxonomy" id="2820301"/>
    <lineage>
        <taxon>Bacteria</taxon>
        <taxon>Bacillati</taxon>
        <taxon>Bacillota</taxon>
        <taxon>Clostridia</taxon>
        <taxon>Eubacteriales</taxon>
        <taxon>Acutalibacteraceae</taxon>
        <taxon>Caproiciproducens</taxon>
    </lineage>
</organism>
<accession>A0ABS7DR41</accession>
<evidence type="ECO:0000313" key="2">
    <source>
        <dbReference type="EMBL" id="MBW7573762.1"/>
    </source>
</evidence>
<feature type="transmembrane region" description="Helical" evidence="1">
    <location>
        <begin position="54"/>
        <end position="75"/>
    </location>
</feature>
<dbReference type="Proteomes" id="UP000719942">
    <property type="component" value="Unassembled WGS sequence"/>
</dbReference>
<comment type="caution">
    <text evidence="2">The sequence shown here is derived from an EMBL/GenBank/DDBJ whole genome shotgun (WGS) entry which is preliminary data.</text>
</comment>